<dbReference type="InterPro" id="IPR051906">
    <property type="entry name" value="TolC-like"/>
</dbReference>
<evidence type="ECO:0000256" key="7">
    <source>
        <dbReference type="ARBA" id="ARBA00023237"/>
    </source>
</evidence>
<evidence type="ECO:0000256" key="4">
    <source>
        <dbReference type="ARBA" id="ARBA00022452"/>
    </source>
</evidence>
<keyword evidence="9" id="KW-1185">Reference proteome</keyword>
<proteinExistence type="inferred from homology"/>
<dbReference type="Pfam" id="PF02321">
    <property type="entry name" value="OEP"/>
    <property type="match status" value="2"/>
</dbReference>
<gene>
    <name evidence="8" type="ORF">GCM10023091_01690</name>
</gene>
<sequence>MLRGLEAALFFTLSFIVLTPLQSYAQQSEDILSIDLPEALEKARNNYPTLKKRVAEKQAAGEELRAMMAGYLPKAGIQAQALFGTSNQVRGVNLGYEGLLPGLSGSIKTNEFNWQPAWTSSAVSMVDWQAFTFGRKASDRSIGVSRQDVANQLYEQELFEHQVRVADVYLLALNAQKYARIQERNLRRNEDILSVTRANANSGLKAGIDSSIAIAESTKALLQWMESQARVKKYQELLCELIGEPGRELDIDTMNFYSKLPPDFNFASSEPEKHPHVLTLLARQKAVESEMKRARLGVMPELHLMGAFWGRGSGIKERPGPEGDFYISSSLSGLGLRAFNYAMGATLVWFPTRAFQTRRQISAQHYRFIAAQEAYNATLLKTKADLRNSDIQFNLAYQSVQKTPTLLNAAKQAYAQSKARYESGLENILLLTQVADLYIKAEAEYYISVNNVWRSLLVKSAAKGDFTVFLDQISN</sequence>
<accession>A0ABP8LML2</accession>
<keyword evidence="6" id="KW-0472">Membrane</keyword>
<protein>
    <recommendedName>
        <fullName evidence="10">Outer membrane protein TolC</fullName>
    </recommendedName>
</protein>
<dbReference type="Proteomes" id="UP001501508">
    <property type="component" value="Unassembled WGS sequence"/>
</dbReference>
<evidence type="ECO:0008006" key="10">
    <source>
        <dbReference type="Google" id="ProtNLM"/>
    </source>
</evidence>
<comment type="subcellular location">
    <subcellularLocation>
        <location evidence="1">Cell outer membrane</location>
    </subcellularLocation>
</comment>
<dbReference type="EMBL" id="BAABEY010000001">
    <property type="protein sequence ID" value="GAA4431266.1"/>
    <property type="molecule type" value="Genomic_DNA"/>
</dbReference>
<dbReference type="PANTHER" id="PTHR30026">
    <property type="entry name" value="OUTER MEMBRANE PROTEIN TOLC"/>
    <property type="match status" value="1"/>
</dbReference>
<dbReference type="Gene3D" id="1.20.1600.10">
    <property type="entry name" value="Outer membrane efflux proteins (OEP)"/>
    <property type="match status" value="1"/>
</dbReference>
<reference evidence="9" key="1">
    <citation type="journal article" date="2019" name="Int. J. Syst. Evol. Microbiol.">
        <title>The Global Catalogue of Microorganisms (GCM) 10K type strain sequencing project: providing services to taxonomists for standard genome sequencing and annotation.</title>
        <authorList>
            <consortium name="The Broad Institute Genomics Platform"/>
            <consortium name="The Broad Institute Genome Sequencing Center for Infectious Disease"/>
            <person name="Wu L."/>
            <person name="Ma J."/>
        </authorList>
    </citation>
    <scope>NUCLEOTIDE SEQUENCE [LARGE SCALE GENOMIC DNA]</scope>
    <source>
        <strain evidence="9">JCM 31920</strain>
    </source>
</reference>
<evidence type="ECO:0000256" key="1">
    <source>
        <dbReference type="ARBA" id="ARBA00004442"/>
    </source>
</evidence>
<keyword evidence="5" id="KW-0812">Transmembrane</keyword>
<evidence type="ECO:0000256" key="5">
    <source>
        <dbReference type="ARBA" id="ARBA00022692"/>
    </source>
</evidence>
<dbReference type="SUPFAM" id="SSF56954">
    <property type="entry name" value="Outer membrane efflux proteins (OEP)"/>
    <property type="match status" value="1"/>
</dbReference>
<comment type="caution">
    <text evidence="8">The sequence shown here is derived from an EMBL/GenBank/DDBJ whole genome shotgun (WGS) entry which is preliminary data.</text>
</comment>
<evidence type="ECO:0000313" key="8">
    <source>
        <dbReference type="EMBL" id="GAA4431266.1"/>
    </source>
</evidence>
<evidence type="ECO:0000256" key="3">
    <source>
        <dbReference type="ARBA" id="ARBA00022448"/>
    </source>
</evidence>
<keyword evidence="3" id="KW-0813">Transport</keyword>
<organism evidence="8 9">
    <name type="scientific">Ravibacter arvi</name>
    <dbReference type="NCBI Taxonomy" id="2051041"/>
    <lineage>
        <taxon>Bacteria</taxon>
        <taxon>Pseudomonadati</taxon>
        <taxon>Bacteroidota</taxon>
        <taxon>Cytophagia</taxon>
        <taxon>Cytophagales</taxon>
        <taxon>Spirosomataceae</taxon>
        <taxon>Ravibacter</taxon>
    </lineage>
</organism>
<evidence type="ECO:0000256" key="6">
    <source>
        <dbReference type="ARBA" id="ARBA00023136"/>
    </source>
</evidence>
<keyword evidence="4" id="KW-1134">Transmembrane beta strand</keyword>
<name>A0ABP8LML2_9BACT</name>
<dbReference type="RefSeq" id="WP_345026093.1">
    <property type="nucleotide sequence ID" value="NZ_BAABEY010000001.1"/>
</dbReference>
<evidence type="ECO:0000256" key="2">
    <source>
        <dbReference type="ARBA" id="ARBA00007613"/>
    </source>
</evidence>
<keyword evidence="7" id="KW-0998">Cell outer membrane</keyword>
<dbReference type="PANTHER" id="PTHR30026:SF20">
    <property type="entry name" value="OUTER MEMBRANE PROTEIN TOLC"/>
    <property type="match status" value="1"/>
</dbReference>
<dbReference type="InterPro" id="IPR003423">
    <property type="entry name" value="OMP_efflux"/>
</dbReference>
<comment type="similarity">
    <text evidence="2">Belongs to the outer membrane factor (OMF) (TC 1.B.17) family.</text>
</comment>
<evidence type="ECO:0000313" key="9">
    <source>
        <dbReference type="Proteomes" id="UP001501508"/>
    </source>
</evidence>